<feature type="region of interest" description="Disordered" evidence="2">
    <location>
        <begin position="447"/>
        <end position="468"/>
    </location>
</feature>
<feature type="region of interest" description="Disordered" evidence="2">
    <location>
        <begin position="393"/>
        <end position="424"/>
    </location>
</feature>
<feature type="region of interest" description="Disordered" evidence="2">
    <location>
        <begin position="130"/>
        <end position="204"/>
    </location>
</feature>
<accession>A0AAV9XD36</accession>
<sequence length="686" mass="75825">MSEPLADISPNKVYGPSQIPLSQPPLEDPITLASEDSEYSIIDYNIQQTFSSSRIGEKHLRSVNNSPMKVMKKPKYDDSTKENHDITFDDDDDFLNRIQSKFAHMDDHTASFDGDLSGFSEALEGGVGISREAEEQIGEKSVDRQILRESYRREKSTERSSAMNTPTKTNFSLSTPNRHSWSSPKSDPATPGTVTPKANGAPSRLANLSQYSKSPESTPGNTERTQNLLLDFTAQFNAIKSFPPPQTPTRSRRRSNSASPTKRTRDGESPSKKPLPAVTPMERKFLLDFDIPPPPTPRSIPSITPKELENIKSQFLAQIAQIKAELAGKDAQIQTLKDAVSDAERRASNGIVELRQVREEMEDMSARSLLIESKLTDAGRVVRELQEQVEEGNKLLDEARSERDTSKQERDSHKKEVDELRRENEEVSDALLKTKQELASAKKNLIVEQQKRSSLPGSPARGQGANGADVEAAVGKAVAAANATKDMEISQAVEKVAKELHTLYKSKHEQKVTALKQSYSKRWEKRVNELEAKNSELITANNELSNKIMQMEEENEEHLNLSGPVVSPRDLEHRREEMEKLESKVVKAQEQIKTLQDELALERQEKSELVLAVDELLALGGAPGVSENGMDSLRGSISRASGVGIARGLSPVKQEKETKSSSGLRGGIERMGGGGHASKGRFGFPA</sequence>
<feature type="coiled-coil region" evidence="1">
    <location>
        <begin position="319"/>
        <end position="346"/>
    </location>
</feature>
<feature type="compositionally biased region" description="Gly residues" evidence="2">
    <location>
        <begin position="664"/>
        <end position="677"/>
    </location>
</feature>
<feature type="coiled-coil region" evidence="1">
    <location>
        <begin position="520"/>
        <end position="612"/>
    </location>
</feature>
<dbReference type="AlphaFoldDB" id="A0AAV9XD36"/>
<name>A0AAV9XD36_9PEZI</name>
<evidence type="ECO:0000256" key="1">
    <source>
        <dbReference type="SAM" id="Coils"/>
    </source>
</evidence>
<reference evidence="3 4" key="1">
    <citation type="submission" date="2019-10" db="EMBL/GenBank/DDBJ databases">
        <authorList>
            <person name="Palmer J.M."/>
        </authorList>
    </citation>
    <scope>NUCLEOTIDE SEQUENCE [LARGE SCALE GENOMIC DNA]</scope>
    <source>
        <strain evidence="3 4">TWF694</strain>
    </source>
</reference>
<gene>
    <name evidence="3" type="ORF">TWF694_008842</name>
</gene>
<dbReference type="Proteomes" id="UP001365542">
    <property type="component" value="Unassembled WGS sequence"/>
</dbReference>
<evidence type="ECO:0000313" key="4">
    <source>
        <dbReference type="Proteomes" id="UP001365542"/>
    </source>
</evidence>
<evidence type="ECO:0000313" key="3">
    <source>
        <dbReference type="EMBL" id="KAK6540009.1"/>
    </source>
</evidence>
<dbReference type="InterPro" id="IPR024312">
    <property type="entry name" value="TACC_fungi"/>
</dbReference>
<feature type="compositionally biased region" description="Polar residues" evidence="2">
    <location>
        <begin position="159"/>
        <end position="185"/>
    </location>
</feature>
<proteinExistence type="predicted"/>
<dbReference type="Pfam" id="PF12709">
    <property type="entry name" value="Fungal_TACC"/>
    <property type="match status" value="1"/>
</dbReference>
<feature type="region of interest" description="Disordered" evidence="2">
    <location>
        <begin position="1"/>
        <end position="26"/>
    </location>
</feature>
<feature type="region of interest" description="Disordered" evidence="2">
    <location>
        <begin position="648"/>
        <end position="686"/>
    </location>
</feature>
<keyword evidence="4" id="KW-1185">Reference proteome</keyword>
<feature type="region of interest" description="Disordered" evidence="2">
    <location>
        <begin position="239"/>
        <end position="278"/>
    </location>
</feature>
<dbReference type="EMBL" id="JAVHJO010000005">
    <property type="protein sequence ID" value="KAK6540009.1"/>
    <property type="molecule type" value="Genomic_DNA"/>
</dbReference>
<dbReference type="PANTHER" id="PTHR23159">
    <property type="entry name" value="CENTROSOMAL PROTEIN 2"/>
    <property type="match status" value="1"/>
</dbReference>
<organism evidence="3 4">
    <name type="scientific">Orbilia ellipsospora</name>
    <dbReference type="NCBI Taxonomy" id="2528407"/>
    <lineage>
        <taxon>Eukaryota</taxon>
        <taxon>Fungi</taxon>
        <taxon>Dikarya</taxon>
        <taxon>Ascomycota</taxon>
        <taxon>Pezizomycotina</taxon>
        <taxon>Orbiliomycetes</taxon>
        <taxon>Orbiliales</taxon>
        <taxon>Orbiliaceae</taxon>
        <taxon>Orbilia</taxon>
    </lineage>
</organism>
<comment type="caution">
    <text evidence="3">The sequence shown here is derived from an EMBL/GenBank/DDBJ whole genome shotgun (WGS) entry which is preliminary data.</text>
</comment>
<evidence type="ECO:0000256" key="2">
    <source>
        <dbReference type="SAM" id="MobiDB-lite"/>
    </source>
</evidence>
<keyword evidence="1" id="KW-0175">Coiled coil</keyword>
<dbReference type="PANTHER" id="PTHR23159:SF31">
    <property type="entry name" value="CENTROSOME-ASSOCIATED PROTEIN CEP250 ISOFORM X1"/>
    <property type="match status" value="1"/>
</dbReference>
<protein>
    <submittedName>
        <fullName evidence="3">Uncharacterized protein</fullName>
    </submittedName>
</protein>
<feature type="compositionally biased region" description="Basic and acidic residues" evidence="2">
    <location>
        <begin position="131"/>
        <end position="158"/>
    </location>
</feature>